<sequence>MSSDDHPRQGGDAGMPILEFARATFLAGRNTTVRRGTRWHGVPAARLRLADGGLSPPVALETVLRVFRELDEADLRFEHDPACRTPTGLSAARMVHVGEVSELPDAELGHALEAMTRPRDPTPRLRVYNTVGHLSDQVGSAAAYGRYIARAADLEGVRRAALLAATLREEGVPRGDVAAAVRAAPLRQPHDDAAFEWDVAGSTIVFPGLEAGHRGRHALLLQPAVNADRGS</sequence>
<reference evidence="1 2" key="1">
    <citation type="submission" date="2020-08" db="EMBL/GenBank/DDBJ databases">
        <title>A Genomic Blueprint of the Chicken Gut Microbiome.</title>
        <authorList>
            <person name="Gilroy R."/>
            <person name="Ravi A."/>
            <person name="Getino M."/>
            <person name="Pursley I."/>
            <person name="Horton D.L."/>
            <person name="Alikhan N.-F."/>
            <person name="Baker D."/>
            <person name="Gharbi K."/>
            <person name="Hall N."/>
            <person name="Watson M."/>
            <person name="Adriaenssens E.M."/>
            <person name="Foster-Nyarko E."/>
            <person name="Jarju S."/>
            <person name="Secka A."/>
            <person name="Antonio M."/>
            <person name="Oren A."/>
            <person name="Chaudhuri R."/>
            <person name="La Ragione R.M."/>
            <person name="Hildebrand F."/>
            <person name="Pallen M.J."/>
        </authorList>
    </citation>
    <scope>NUCLEOTIDE SEQUENCE [LARGE SCALE GENOMIC DNA]</scope>
    <source>
        <strain evidence="1 2">Sa2BVA3</strain>
    </source>
</reference>
<evidence type="ECO:0000313" key="1">
    <source>
        <dbReference type="EMBL" id="MBD7986881.1"/>
    </source>
</evidence>
<accession>A0ABR8UFR7</accession>
<comment type="caution">
    <text evidence="1">The sequence shown here is derived from an EMBL/GenBank/DDBJ whole genome shotgun (WGS) entry which is preliminary data.</text>
</comment>
<evidence type="ECO:0000313" key="2">
    <source>
        <dbReference type="Proteomes" id="UP000647183"/>
    </source>
</evidence>
<gene>
    <name evidence="1" type="ORF">H9645_02415</name>
</gene>
<dbReference type="EMBL" id="JACSQJ010000001">
    <property type="protein sequence ID" value="MBD7986881.1"/>
    <property type="molecule type" value="Genomic_DNA"/>
</dbReference>
<dbReference type="Proteomes" id="UP000647183">
    <property type="component" value="Unassembled WGS sequence"/>
</dbReference>
<organism evidence="1 2">
    <name type="scientific">Luteimonas colneyensis</name>
    <dbReference type="NCBI Taxonomy" id="2762230"/>
    <lineage>
        <taxon>Bacteria</taxon>
        <taxon>Pseudomonadati</taxon>
        <taxon>Pseudomonadota</taxon>
        <taxon>Gammaproteobacteria</taxon>
        <taxon>Lysobacterales</taxon>
        <taxon>Lysobacteraceae</taxon>
        <taxon>Luteimonas</taxon>
    </lineage>
</organism>
<protein>
    <submittedName>
        <fullName evidence="1">Uncharacterized protein</fullName>
    </submittedName>
</protein>
<name>A0ABR8UFR7_9GAMM</name>
<keyword evidence="2" id="KW-1185">Reference proteome</keyword>
<proteinExistence type="predicted"/>
<dbReference type="RefSeq" id="WP_191728124.1">
    <property type="nucleotide sequence ID" value="NZ_JACSQJ010000001.1"/>
</dbReference>